<dbReference type="Gene3D" id="3.10.105.10">
    <property type="entry name" value="Dipeptide-binding Protein, Domain 3"/>
    <property type="match status" value="1"/>
</dbReference>
<keyword evidence="1" id="KW-0732">Signal</keyword>
<evidence type="ECO:0000256" key="1">
    <source>
        <dbReference type="SAM" id="SignalP"/>
    </source>
</evidence>
<protein>
    <submittedName>
        <fullName evidence="3">Peptide/nickel transport system substrate-binding protein</fullName>
    </submittedName>
</protein>
<dbReference type="InterPro" id="IPR000914">
    <property type="entry name" value="SBP_5_dom"/>
</dbReference>
<dbReference type="EMBL" id="SODD01000029">
    <property type="protein sequence ID" value="TDW16081.1"/>
    <property type="molecule type" value="Genomic_DNA"/>
</dbReference>
<dbReference type="InterPro" id="IPR030678">
    <property type="entry name" value="Peptide/Ni-bd"/>
</dbReference>
<dbReference type="SUPFAM" id="SSF53850">
    <property type="entry name" value="Periplasmic binding protein-like II"/>
    <property type="match status" value="1"/>
</dbReference>
<dbReference type="GO" id="GO:0042597">
    <property type="term" value="C:periplasmic space"/>
    <property type="evidence" value="ECO:0007669"/>
    <property type="project" value="UniProtKB-ARBA"/>
</dbReference>
<dbReference type="Gene3D" id="3.40.190.10">
    <property type="entry name" value="Periplasmic binding protein-like II"/>
    <property type="match status" value="1"/>
</dbReference>
<dbReference type="PANTHER" id="PTHR30290">
    <property type="entry name" value="PERIPLASMIC BINDING COMPONENT OF ABC TRANSPORTER"/>
    <property type="match status" value="1"/>
</dbReference>
<dbReference type="Proteomes" id="UP000294743">
    <property type="component" value="Unassembled WGS sequence"/>
</dbReference>
<dbReference type="Pfam" id="PF00496">
    <property type="entry name" value="SBP_bac_5"/>
    <property type="match status" value="1"/>
</dbReference>
<dbReference type="InterPro" id="IPR039424">
    <property type="entry name" value="SBP_5"/>
</dbReference>
<sequence length="574" mass="63432">MKKVLTLLSCFAMMITLVACGGSSSESSDTFVMGAEKLTGTFSPLYYASSYDGYVVDLAYDSLMDYDKDDVLVPELAKEEPTISEDGKTITFKLQKDIKFSNGDPLTADDVAFTFQVLADPSYDGRYSAKVLYLEGLDAYRGVMNPDTKKYEGGSGKLEDFTGIKVISDTEIQFTFTEARSDNLLTVAKQAIVNAEDFADYAFGDVKVVKDAMGEPNGTGPYVMKSWDAATGAVFEKSESYWGEGFEIAKVIIKPVEMTTDWTELKNKSVDMLAGMIEPKKVGPASGTDFVDFSTYPRAGMGYVEMNTASGVTSDVAVRKAMMYGFDRQAFVDSYYECPDCKGIPGVGAYVPQMYANPGSSMGDIVRGTEEIAGLDSFDYDLDKANKVLDEAGWVRGADGIRVKDGQRLEIKALTIKDHDILSNIIPMWQKNWGEMGADVKIATVDFNTLLDKVYSDDALNEWNIFFMATSWTTTEVDIFSSFHSTEAKNGGDNLSRISDPELDALLDEALRTLDEDAQKEVYNKIAVKLGELCVKVPVYGNTYFDMYNKDKIEGFKTNTFYNWTAALKDAKMK</sequence>
<dbReference type="GO" id="GO:0043190">
    <property type="term" value="C:ATP-binding cassette (ABC) transporter complex"/>
    <property type="evidence" value="ECO:0007669"/>
    <property type="project" value="InterPro"/>
</dbReference>
<gene>
    <name evidence="3" type="ORF">EDD63_12925</name>
</gene>
<feature type="domain" description="Solute-binding protein family 5" evidence="2">
    <location>
        <begin position="72"/>
        <end position="483"/>
    </location>
</feature>
<feature type="signal peptide" evidence="1">
    <location>
        <begin position="1"/>
        <end position="21"/>
    </location>
</feature>
<accession>A0A4R7ZI43</accession>
<dbReference type="GO" id="GO:1904680">
    <property type="term" value="F:peptide transmembrane transporter activity"/>
    <property type="evidence" value="ECO:0007669"/>
    <property type="project" value="TreeGrafter"/>
</dbReference>
<organism evidence="3 4">
    <name type="scientific">Breznakia blatticola</name>
    <dbReference type="NCBI Taxonomy" id="1754012"/>
    <lineage>
        <taxon>Bacteria</taxon>
        <taxon>Bacillati</taxon>
        <taxon>Bacillota</taxon>
        <taxon>Erysipelotrichia</taxon>
        <taxon>Erysipelotrichales</taxon>
        <taxon>Erysipelotrichaceae</taxon>
        <taxon>Breznakia</taxon>
    </lineage>
</organism>
<feature type="chain" id="PRO_5039094217" evidence="1">
    <location>
        <begin position="22"/>
        <end position="574"/>
    </location>
</feature>
<dbReference type="PANTHER" id="PTHR30290:SF81">
    <property type="entry name" value="OLIGOPEPTIDE-BINDING PROTEIN OPPA"/>
    <property type="match status" value="1"/>
</dbReference>
<dbReference type="GO" id="GO:0015833">
    <property type="term" value="P:peptide transport"/>
    <property type="evidence" value="ECO:0007669"/>
    <property type="project" value="TreeGrafter"/>
</dbReference>
<evidence type="ECO:0000259" key="2">
    <source>
        <dbReference type="Pfam" id="PF00496"/>
    </source>
</evidence>
<evidence type="ECO:0000313" key="4">
    <source>
        <dbReference type="Proteomes" id="UP000294743"/>
    </source>
</evidence>
<keyword evidence="4" id="KW-1185">Reference proteome</keyword>
<comment type="caution">
    <text evidence="3">The sequence shown here is derived from an EMBL/GenBank/DDBJ whole genome shotgun (WGS) entry which is preliminary data.</text>
</comment>
<evidence type="ECO:0000313" key="3">
    <source>
        <dbReference type="EMBL" id="TDW16081.1"/>
    </source>
</evidence>
<name>A0A4R7ZI43_9FIRM</name>
<proteinExistence type="predicted"/>
<reference evidence="3 4" key="1">
    <citation type="submission" date="2019-03" db="EMBL/GenBank/DDBJ databases">
        <title>Genomic Encyclopedia of Type Strains, Phase IV (KMG-IV): sequencing the most valuable type-strain genomes for metagenomic binning, comparative biology and taxonomic classification.</title>
        <authorList>
            <person name="Goeker M."/>
        </authorList>
    </citation>
    <scope>NUCLEOTIDE SEQUENCE [LARGE SCALE GENOMIC DNA]</scope>
    <source>
        <strain evidence="3 4">DSM 28867</strain>
    </source>
</reference>
<dbReference type="PROSITE" id="PS51257">
    <property type="entry name" value="PROKAR_LIPOPROTEIN"/>
    <property type="match status" value="1"/>
</dbReference>
<dbReference type="OrthoDB" id="9801912at2"/>
<dbReference type="AlphaFoldDB" id="A0A4R7ZI43"/>
<dbReference type="CDD" id="cd00995">
    <property type="entry name" value="PBP2_NikA_DppA_OppA_like"/>
    <property type="match status" value="1"/>
</dbReference>
<dbReference type="RefSeq" id="WP_134170262.1">
    <property type="nucleotide sequence ID" value="NZ_SODD01000029.1"/>
</dbReference>
<dbReference type="PIRSF" id="PIRSF002741">
    <property type="entry name" value="MppA"/>
    <property type="match status" value="1"/>
</dbReference>